<evidence type="ECO:0000256" key="4">
    <source>
        <dbReference type="ARBA" id="ARBA00022475"/>
    </source>
</evidence>
<dbReference type="KEGG" id="ril:CRIB_1628"/>
<evidence type="ECO:0000256" key="6">
    <source>
        <dbReference type="ARBA" id="ARBA00022989"/>
    </source>
</evidence>
<reference evidence="9 10" key="1">
    <citation type="submission" date="2014-04" db="EMBL/GenBank/DDBJ databases">
        <authorList>
            <person name="Hornung B.V."/>
        </authorList>
    </citation>
    <scope>NUCLEOTIDE SEQUENCE [LARGE SCALE GENOMIC DNA]</scope>
    <source>
        <strain evidence="9 10">CRIB</strain>
    </source>
</reference>
<feature type="transmembrane region" description="Helical" evidence="8">
    <location>
        <begin position="247"/>
        <end position="278"/>
    </location>
</feature>
<evidence type="ECO:0000256" key="1">
    <source>
        <dbReference type="ARBA" id="ARBA00004651"/>
    </source>
</evidence>
<keyword evidence="6 8" id="KW-1133">Transmembrane helix</keyword>
<name>A0A1V1I1Y6_9FIRM</name>
<keyword evidence="4" id="KW-1003">Cell membrane</keyword>
<dbReference type="EMBL" id="LN555523">
    <property type="protein sequence ID" value="CED94235.1"/>
    <property type="molecule type" value="Genomic_DNA"/>
</dbReference>
<dbReference type="PANTHER" id="PTHR21716">
    <property type="entry name" value="TRANSMEMBRANE PROTEIN"/>
    <property type="match status" value="1"/>
</dbReference>
<feature type="transmembrane region" description="Helical" evidence="8">
    <location>
        <begin position="12"/>
        <end position="30"/>
    </location>
</feature>
<keyword evidence="3" id="KW-0813">Transport</keyword>
<evidence type="ECO:0000256" key="7">
    <source>
        <dbReference type="ARBA" id="ARBA00023136"/>
    </source>
</evidence>
<keyword evidence="7 8" id="KW-0472">Membrane</keyword>
<gene>
    <name evidence="9" type="ORF">CRIB_1628</name>
</gene>
<evidence type="ECO:0000313" key="9">
    <source>
        <dbReference type="EMBL" id="CED94235.1"/>
    </source>
</evidence>
<feature type="transmembrane region" description="Helical" evidence="8">
    <location>
        <begin position="179"/>
        <end position="199"/>
    </location>
</feature>
<evidence type="ECO:0000256" key="2">
    <source>
        <dbReference type="ARBA" id="ARBA00009773"/>
    </source>
</evidence>
<dbReference type="InterPro" id="IPR002549">
    <property type="entry name" value="AI-2E-like"/>
</dbReference>
<accession>A0A1V1I1Y6</accession>
<dbReference type="Pfam" id="PF01594">
    <property type="entry name" value="AI-2E_transport"/>
    <property type="match status" value="1"/>
</dbReference>
<feature type="transmembrane region" description="Helical" evidence="8">
    <location>
        <begin position="88"/>
        <end position="109"/>
    </location>
</feature>
<comment type="subcellular location">
    <subcellularLocation>
        <location evidence="1">Cell membrane</location>
        <topology evidence="1">Multi-pass membrane protein</topology>
    </subcellularLocation>
</comment>
<organism evidence="9 10">
    <name type="scientific">Romboutsia ilealis</name>
    <dbReference type="NCBI Taxonomy" id="1115758"/>
    <lineage>
        <taxon>Bacteria</taxon>
        <taxon>Bacillati</taxon>
        <taxon>Bacillota</taxon>
        <taxon>Clostridia</taxon>
        <taxon>Peptostreptococcales</taxon>
        <taxon>Peptostreptococcaceae</taxon>
        <taxon>Romboutsia</taxon>
    </lineage>
</organism>
<dbReference type="Proteomes" id="UP000245622">
    <property type="component" value="Chromosome 1"/>
</dbReference>
<feature type="transmembrane region" description="Helical" evidence="8">
    <location>
        <begin position="349"/>
        <end position="366"/>
    </location>
</feature>
<evidence type="ECO:0000313" key="10">
    <source>
        <dbReference type="Proteomes" id="UP000245622"/>
    </source>
</evidence>
<keyword evidence="5 8" id="KW-0812">Transmembrane</keyword>
<dbReference type="GO" id="GO:0005886">
    <property type="term" value="C:plasma membrane"/>
    <property type="evidence" value="ECO:0007669"/>
    <property type="project" value="UniProtKB-SubCell"/>
</dbReference>
<dbReference type="GeneID" id="82205659"/>
<feature type="transmembrane region" description="Helical" evidence="8">
    <location>
        <begin position="284"/>
        <end position="312"/>
    </location>
</feature>
<evidence type="ECO:0000256" key="8">
    <source>
        <dbReference type="SAM" id="Phobius"/>
    </source>
</evidence>
<keyword evidence="10" id="KW-1185">Reference proteome</keyword>
<evidence type="ECO:0000256" key="3">
    <source>
        <dbReference type="ARBA" id="ARBA00022448"/>
    </source>
</evidence>
<proteinExistence type="inferred from homology"/>
<feature type="transmembrane region" description="Helical" evidence="8">
    <location>
        <begin position="50"/>
        <end position="67"/>
    </location>
</feature>
<evidence type="ECO:0000256" key="5">
    <source>
        <dbReference type="ARBA" id="ARBA00022692"/>
    </source>
</evidence>
<dbReference type="RefSeq" id="WP_180701772.1">
    <property type="nucleotide sequence ID" value="NZ_LN555523.1"/>
</dbReference>
<dbReference type="AlphaFoldDB" id="A0A1V1I1Y6"/>
<protein>
    <submittedName>
        <fullName evidence="9">Predicted permease, possibly sporulation protein ytvI</fullName>
    </submittedName>
</protein>
<sequence length="392" mass="43617">MKIDWNKKYTTISVYSFLVICASMIFFSVIGEISAFTAKIGWLVSTLQPFIIGFVMAYLLNFILVFYEEKVLVFDSIKSLKKKSKRGISILLTYITAILIIGLFMQFVLPQLMDSIVGLVNDIPTYVADATKLIEELTGNLDANNEYVGMAMEKWNEIVTYTINIITNVLPILGNTLKVVASSVWNIVLGLIVSIYLLIDKEKFCALSRKITYALFNEKNAQIVIGLTHRTNDTFGKFLSGKIIDSAIIGVLTFIILTVFKMPYTILISVIIGITNIIPFFGPFFGAIPSFVIIMFVSPIKALWFLLIILIIQQIDGNIIGPKILGDSIGISAFWILFALLVAGKVCGLVGMIIGVPLFAVIYSVIKDIVEAKLRKKGLPTETDDYKQNARD</sequence>
<comment type="similarity">
    <text evidence="2">Belongs to the autoinducer-2 exporter (AI-2E) (TC 2.A.86) family.</text>
</comment>
<dbReference type="PANTHER" id="PTHR21716:SF53">
    <property type="entry name" value="PERMEASE PERM-RELATED"/>
    <property type="match status" value="1"/>
</dbReference>
<dbReference type="GO" id="GO:0055085">
    <property type="term" value="P:transmembrane transport"/>
    <property type="evidence" value="ECO:0007669"/>
    <property type="project" value="TreeGrafter"/>
</dbReference>